<keyword evidence="3" id="KW-1185">Reference proteome</keyword>
<feature type="transmembrane region" description="Helical" evidence="1">
    <location>
        <begin position="102"/>
        <end position="125"/>
    </location>
</feature>
<evidence type="ECO:0000256" key="1">
    <source>
        <dbReference type="SAM" id="Phobius"/>
    </source>
</evidence>
<keyword evidence="1" id="KW-0812">Transmembrane</keyword>
<sequence length="126" mass="14600">MSLQYYKDIKSAESKALRVLILSLSIVILSFLVIFGNDYIDTVQEYRIIYSAFIGGWISLSVSIFNANRVFKNAVEAELHSDQKDMLLIIILSCRRYLKKQVIWFNVGVSFFGIWLLLFLTLGMYK</sequence>
<evidence type="ECO:0000313" key="2">
    <source>
        <dbReference type="EMBL" id="SJZ85577.1"/>
    </source>
</evidence>
<gene>
    <name evidence="2" type="ORF">SAMN04488132_105105</name>
</gene>
<dbReference type="AlphaFoldDB" id="A0A1T4P2M4"/>
<organism evidence="2 3">
    <name type="scientific">Sediminibacterium ginsengisoli</name>
    <dbReference type="NCBI Taxonomy" id="413434"/>
    <lineage>
        <taxon>Bacteria</taxon>
        <taxon>Pseudomonadati</taxon>
        <taxon>Bacteroidota</taxon>
        <taxon>Chitinophagia</taxon>
        <taxon>Chitinophagales</taxon>
        <taxon>Chitinophagaceae</taxon>
        <taxon>Sediminibacterium</taxon>
    </lineage>
</organism>
<dbReference type="RefSeq" id="WP_078831435.1">
    <property type="nucleotide sequence ID" value="NZ_FUWH01000005.1"/>
</dbReference>
<feature type="transmembrane region" description="Helical" evidence="1">
    <location>
        <begin position="16"/>
        <end position="36"/>
    </location>
</feature>
<accession>A0A1T4P2M4</accession>
<dbReference type="EMBL" id="FUWH01000005">
    <property type="protein sequence ID" value="SJZ85577.1"/>
    <property type="molecule type" value="Genomic_DNA"/>
</dbReference>
<reference evidence="2 3" key="1">
    <citation type="submission" date="2017-02" db="EMBL/GenBank/DDBJ databases">
        <authorList>
            <person name="Peterson S.W."/>
        </authorList>
    </citation>
    <scope>NUCLEOTIDE SEQUENCE [LARGE SCALE GENOMIC DNA]</scope>
    <source>
        <strain evidence="2 3">DSM 22335</strain>
    </source>
</reference>
<evidence type="ECO:0000313" key="3">
    <source>
        <dbReference type="Proteomes" id="UP000190888"/>
    </source>
</evidence>
<proteinExistence type="predicted"/>
<feature type="transmembrane region" description="Helical" evidence="1">
    <location>
        <begin position="48"/>
        <end position="67"/>
    </location>
</feature>
<name>A0A1T4P2M4_9BACT</name>
<keyword evidence="1" id="KW-1133">Transmembrane helix</keyword>
<protein>
    <submittedName>
        <fullName evidence="2">Uncharacterized protein</fullName>
    </submittedName>
</protein>
<keyword evidence="1" id="KW-0472">Membrane</keyword>
<dbReference type="Proteomes" id="UP000190888">
    <property type="component" value="Unassembled WGS sequence"/>
</dbReference>